<organism evidence="8">
    <name type="scientific">marine metagenome</name>
    <dbReference type="NCBI Taxonomy" id="408172"/>
    <lineage>
        <taxon>unclassified sequences</taxon>
        <taxon>metagenomes</taxon>
        <taxon>ecological metagenomes</taxon>
    </lineage>
</organism>
<accession>A0A382K554</accession>
<dbReference type="EMBL" id="UINC01078373">
    <property type="protein sequence ID" value="SVC19388.1"/>
    <property type="molecule type" value="Genomic_DNA"/>
</dbReference>
<dbReference type="CDD" id="cd16320">
    <property type="entry name" value="MraZ_N"/>
    <property type="match status" value="1"/>
</dbReference>
<reference evidence="8" key="1">
    <citation type="submission" date="2018-05" db="EMBL/GenBank/DDBJ databases">
        <authorList>
            <person name="Lanie J.A."/>
            <person name="Ng W.-L."/>
            <person name="Kazmierczak K.M."/>
            <person name="Andrzejewski T.M."/>
            <person name="Davidsen T.M."/>
            <person name="Wayne K.J."/>
            <person name="Tettelin H."/>
            <person name="Glass J.I."/>
            <person name="Rusch D."/>
            <person name="Podicherti R."/>
            <person name="Tsui H.-C.T."/>
            <person name="Winkler M.E."/>
        </authorList>
    </citation>
    <scope>NUCLEOTIDE SEQUENCE</scope>
</reference>
<dbReference type="PROSITE" id="PS51740">
    <property type="entry name" value="SPOVT_ABRB"/>
    <property type="match status" value="2"/>
</dbReference>
<dbReference type="PANTHER" id="PTHR34701:SF1">
    <property type="entry name" value="TRANSCRIPTIONAL REGULATOR MRAZ"/>
    <property type="match status" value="1"/>
</dbReference>
<proteinExistence type="inferred from homology"/>
<dbReference type="InterPro" id="IPR035644">
    <property type="entry name" value="MraZ_C"/>
</dbReference>
<dbReference type="CDD" id="cd16321">
    <property type="entry name" value="MraZ_C"/>
    <property type="match status" value="1"/>
</dbReference>
<protein>
    <recommendedName>
        <fullName evidence="1">Transcriptional regulator MraZ</fullName>
    </recommendedName>
</protein>
<dbReference type="HAMAP" id="MF_01008">
    <property type="entry name" value="MraZ"/>
    <property type="match status" value="1"/>
</dbReference>
<dbReference type="InterPro" id="IPR003444">
    <property type="entry name" value="MraZ"/>
</dbReference>
<feature type="non-terminal residue" evidence="8">
    <location>
        <position position="1"/>
    </location>
</feature>
<dbReference type="GO" id="GO:2000143">
    <property type="term" value="P:negative regulation of DNA-templated transcription initiation"/>
    <property type="evidence" value="ECO:0007669"/>
    <property type="project" value="TreeGrafter"/>
</dbReference>
<evidence type="ECO:0000256" key="6">
    <source>
        <dbReference type="ARBA" id="ARBA00023163"/>
    </source>
</evidence>
<keyword evidence="3" id="KW-0677">Repeat</keyword>
<dbReference type="AlphaFoldDB" id="A0A382K554"/>
<dbReference type="GO" id="GO:0003700">
    <property type="term" value="F:DNA-binding transcription factor activity"/>
    <property type="evidence" value="ECO:0007669"/>
    <property type="project" value="InterPro"/>
</dbReference>
<feature type="domain" description="SpoVT-AbrB" evidence="7">
    <location>
        <begin position="79"/>
        <end position="122"/>
    </location>
</feature>
<dbReference type="SUPFAM" id="SSF89447">
    <property type="entry name" value="AbrB/MazE/MraZ-like"/>
    <property type="match status" value="1"/>
</dbReference>
<keyword evidence="4" id="KW-0805">Transcription regulation</keyword>
<evidence type="ECO:0000259" key="7">
    <source>
        <dbReference type="PROSITE" id="PS51740"/>
    </source>
</evidence>
<dbReference type="InterPro" id="IPR037914">
    <property type="entry name" value="SpoVT-AbrB_sf"/>
</dbReference>
<dbReference type="InterPro" id="IPR038619">
    <property type="entry name" value="MraZ_sf"/>
</dbReference>
<dbReference type="PANTHER" id="PTHR34701">
    <property type="entry name" value="TRANSCRIPTIONAL REGULATOR MRAZ"/>
    <property type="match status" value="1"/>
</dbReference>
<keyword evidence="2" id="KW-0963">Cytoplasm</keyword>
<dbReference type="Gene3D" id="3.40.1550.20">
    <property type="entry name" value="Transcriptional regulator MraZ domain"/>
    <property type="match status" value="1"/>
</dbReference>
<sequence length="146" mass="16820">VTSFLGRYEYQFDERGRVSLPSAFRREANNDRFVLIQWKEPSLSLFPKDTWNDAQERLITFRRNQPESWGDVLSIVSNAVEVVPDKQGRILVPAWLQKAAGLESSVLMVGNIDRIELWNPRRFGEAIEAIEAKQGDFEKFSSQIFG</sequence>
<feature type="domain" description="SpoVT-AbrB" evidence="7">
    <location>
        <begin position="7"/>
        <end position="50"/>
    </location>
</feature>
<evidence type="ECO:0000256" key="1">
    <source>
        <dbReference type="ARBA" id="ARBA00013860"/>
    </source>
</evidence>
<keyword evidence="6" id="KW-0804">Transcription</keyword>
<dbReference type="InterPro" id="IPR007159">
    <property type="entry name" value="SpoVT-AbrB_dom"/>
</dbReference>
<evidence type="ECO:0000256" key="4">
    <source>
        <dbReference type="ARBA" id="ARBA00023015"/>
    </source>
</evidence>
<dbReference type="InterPro" id="IPR035642">
    <property type="entry name" value="MraZ_N"/>
</dbReference>
<evidence type="ECO:0000256" key="5">
    <source>
        <dbReference type="ARBA" id="ARBA00023125"/>
    </source>
</evidence>
<name>A0A382K554_9ZZZZ</name>
<gene>
    <name evidence="8" type="ORF">METZ01_LOCUS272242</name>
</gene>
<keyword evidence="5" id="KW-0238">DNA-binding</keyword>
<dbReference type="InterPro" id="IPR020603">
    <property type="entry name" value="MraZ_dom"/>
</dbReference>
<evidence type="ECO:0000256" key="2">
    <source>
        <dbReference type="ARBA" id="ARBA00022490"/>
    </source>
</evidence>
<evidence type="ECO:0000313" key="8">
    <source>
        <dbReference type="EMBL" id="SVC19388.1"/>
    </source>
</evidence>
<evidence type="ECO:0000256" key="3">
    <source>
        <dbReference type="ARBA" id="ARBA00022737"/>
    </source>
</evidence>
<dbReference type="GO" id="GO:0000976">
    <property type="term" value="F:transcription cis-regulatory region binding"/>
    <property type="evidence" value="ECO:0007669"/>
    <property type="project" value="TreeGrafter"/>
</dbReference>
<dbReference type="Pfam" id="PF02381">
    <property type="entry name" value="MraZ"/>
    <property type="match status" value="2"/>
</dbReference>